<dbReference type="EMBL" id="JAKROA010000002">
    <property type="protein sequence ID" value="KAL5109802.1"/>
    <property type="molecule type" value="Genomic_DNA"/>
</dbReference>
<feature type="domain" description="Ubiquitin-like" evidence="1">
    <location>
        <begin position="32"/>
        <end position="82"/>
    </location>
</feature>
<name>A0ABR4QJU9_9CEST</name>
<sequence length="166" mass="18431">MLFKAFLEFTKSESIGGKHRTIDPASDEDPRVGLLMNVIEKEFGIYRLRQRLIYGGKSLIDEGAKISSVGIKTGSKVMLIGKVGSVCIFESCFGLHCETYSTADNVKKSQNLEKADSVVLPAVDEKGRKRRKDLVNSFNDLIISAEQLQSELQCMFNASQIADYSK</sequence>
<dbReference type="PROSITE" id="PS50053">
    <property type="entry name" value="UBIQUITIN_2"/>
    <property type="match status" value="1"/>
</dbReference>
<organism evidence="2 3">
    <name type="scientific">Taenia crassiceps</name>
    <dbReference type="NCBI Taxonomy" id="6207"/>
    <lineage>
        <taxon>Eukaryota</taxon>
        <taxon>Metazoa</taxon>
        <taxon>Spiralia</taxon>
        <taxon>Lophotrochozoa</taxon>
        <taxon>Platyhelminthes</taxon>
        <taxon>Cestoda</taxon>
        <taxon>Eucestoda</taxon>
        <taxon>Cyclophyllidea</taxon>
        <taxon>Taeniidae</taxon>
        <taxon>Taenia</taxon>
    </lineage>
</organism>
<dbReference type="SUPFAM" id="SSF54236">
    <property type="entry name" value="Ubiquitin-like"/>
    <property type="match status" value="1"/>
</dbReference>
<comment type="caution">
    <text evidence="2">The sequence shown here is derived from an EMBL/GenBank/DDBJ whole genome shotgun (WGS) entry which is preliminary data.</text>
</comment>
<protein>
    <recommendedName>
        <fullName evidence="1">Ubiquitin-like domain-containing protein</fullName>
    </recommendedName>
</protein>
<dbReference type="InterPro" id="IPR036533">
    <property type="entry name" value="BAG_dom_sf"/>
</dbReference>
<accession>A0ABR4QJU9</accession>
<dbReference type="InterPro" id="IPR029071">
    <property type="entry name" value="Ubiquitin-like_domsf"/>
</dbReference>
<evidence type="ECO:0000313" key="2">
    <source>
        <dbReference type="EMBL" id="KAL5109802.1"/>
    </source>
</evidence>
<dbReference type="Gene3D" id="3.10.20.90">
    <property type="entry name" value="Phosphatidylinositol 3-kinase Catalytic Subunit, Chain A, domain 1"/>
    <property type="match status" value="1"/>
</dbReference>
<reference evidence="2 3" key="1">
    <citation type="journal article" date="2022" name="Front. Cell. Infect. Microbiol.">
        <title>The Genomes of Two Strains of Taenia crassiceps the Animal Model for the Study of Human Cysticercosis.</title>
        <authorList>
            <person name="Bobes R.J."/>
            <person name="Estrada K."/>
            <person name="Rios-Valencia D.G."/>
            <person name="Calderon-Gallegos A."/>
            <person name="de la Torre P."/>
            <person name="Carrero J.C."/>
            <person name="Sanchez-Flores A."/>
            <person name="Laclette J.P."/>
        </authorList>
    </citation>
    <scope>NUCLEOTIDE SEQUENCE [LARGE SCALE GENOMIC DNA]</scope>
    <source>
        <strain evidence="2">WFUcys</strain>
    </source>
</reference>
<evidence type="ECO:0000259" key="1">
    <source>
        <dbReference type="PROSITE" id="PS50053"/>
    </source>
</evidence>
<gene>
    <name evidence="2" type="ORF">TcWFU_001318</name>
</gene>
<dbReference type="SMART" id="SM00213">
    <property type="entry name" value="UBQ"/>
    <property type="match status" value="1"/>
</dbReference>
<dbReference type="Gene3D" id="1.20.58.120">
    <property type="entry name" value="BAG domain"/>
    <property type="match status" value="1"/>
</dbReference>
<proteinExistence type="predicted"/>
<keyword evidence="3" id="KW-1185">Reference proteome</keyword>
<dbReference type="InterPro" id="IPR000626">
    <property type="entry name" value="Ubiquitin-like_dom"/>
</dbReference>
<dbReference type="Pfam" id="PF00240">
    <property type="entry name" value="ubiquitin"/>
    <property type="match status" value="1"/>
</dbReference>
<evidence type="ECO:0000313" key="3">
    <source>
        <dbReference type="Proteomes" id="UP001651158"/>
    </source>
</evidence>
<dbReference type="Proteomes" id="UP001651158">
    <property type="component" value="Unassembled WGS sequence"/>
</dbReference>